<sequence length="129" mass="14882">MEYDPLIEALKKYKDSDLIIEWDSGLKVIGKPDTLFETDNGLDEDDVDFTEYYAVAFQVNDILTHPTSEGSVLYNWLMQKKGSLVEISLYDDPPSAVLLTDGKKYGKGKYDNRFYLNFDLDWLNVFQGF</sequence>
<dbReference type="AlphaFoldDB" id="A0A2A5IU35"/>
<dbReference type="OrthoDB" id="2635740at2"/>
<name>A0A2A5IU35_BACPU</name>
<dbReference type="EMBL" id="NKHG01000090">
    <property type="protein sequence ID" value="PCK20612.1"/>
    <property type="molecule type" value="Genomic_DNA"/>
</dbReference>
<organism evidence="1 2">
    <name type="scientific">Bacillus pumilus</name>
    <name type="common">Bacillus mesentericus</name>
    <dbReference type="NCBI Taxonomy" id="1408"/>
    <lineage>
        <taxon>Bacteria</taxon>
        <taxon>Bacillati</taxon>
        <taxon>Bacillota</taxon>
        <taxon>Bacilli</taxon>
        <taxon>Bacillales</taxon>
        <taxon>Bacillaceae</taxon>
        <taxon>Bacillus</taxon>
    </lineage>
</organism>
<protein>
    <recommendedName>
        <fullName evidence="3">Phage protein</fullName>
    </recommendedName>
</protein>
<accession>A0A2A5IU35</accession>
<evidence type="ECO:0008006" key="3">
    <source>
        <dbReference type="Google" id="ProtNLM"/>
    </source>
</evidence>
<gene>
    <name evidence="1" type="ORF">CEY02_12405</name>
</gene>
<evidence type="ECO:0000313" key="1">
    <source>
        <dbReference type="EMBL" id="PCK20612.1"/>
    </source>
</evidence>
<proteinExistence type="predicted"/>
<comment type="caution">
    <text evidence="1">The sequence shown here is derived from an EMBL/GenBank/DDBJ whole genome shotgun (WGS) entry which is preliminary data.</text>
</comment>
<dbReference type="Proteomes" id="UP000228754">
    <property type="component" value="Unassembled WGS sequence"/>
</dbReference>
<reference evidence="1 2" key="1">
    <citation type="submission" date="2017-06" db="EMBL/GenBank/DDBJ databases">
        <title>Draft Genome Sequence of Bacillus sp Strain 36R Isolated from saline sediment at Atanasia, Sonora, Mexico.</title>
        <authorList>
            <person name="Sanchez Diaz R."/>
            <person name="Quiroz Macias M.E."/>
            <person name="Ibarra Gamez J.C."/>
            <person name="Enciso Ibarra J."/>
            <person name="Gomez Gil B."/>
            <person name="Galaviz Silva L."/>
        </authorList>
    </citation>
    <scope>NUCLEOTIDE SEQUENCE [LARGE SCALE GENOMIC DNA]</scope>
    <source>
        <strain evidence="1 2">36R_ATNSAL</strain>
    </source>
</reference>
<evidence type="ECO:0000313" key="2">
    <source>
        <dbReference type="Proteomes" id="UP000228754"/>
    </source>
</evidence>